<evidence type="ECO:0000256" key="2">
    <source>
        <dbReference type="ARBA" id="ARBA00023136"/>
    </source>
</evidence>
<organism evidence="4">
    <name type="scientific">viral metagenome</name>
    <dbReference type="NCBI Taxonomy" id="1070528"/>
    <lineage>
        <taxon>unclassified sequences</taxon>
        <taxon>metagenomes</taxon>
        <taxon>organismal metagenomes</taxon>
    </lineage>
</organism>
<comment type="subcellular location">
    <subcellularLocation>
        <location evidence="1">Membrane</location>
    </subcellularLocation>
</comment>
<reference evidence="4" key="1">
    <citation type="journal article" date="2020" name="Nature">
        <title>Giant virus diversity and host interactions through global metagenomics.</title>
        <authorList>
            <person name="Schulz F."/>
            <person name="Roux S."/>
            <person name="Paez-Espino D."/>
            <person name="Jungbluth S."/>
            <person name="Walsh D.A."/>
            <person name="Denef V.J."/>
            <person name="McMahon K.D."/>
            <person name="Konstantinidis K.T."/>
            <person name="Eloe-Fadrosh E.A."/>
            <person name="Kyrpides N.C."/>
            <person name="Woyke T."/>
        </authorList>
    </citation>
    <scope>NUCLEOTIDE SEQUENCE</scope>
    <source>
        <strain evidence="4">GVMAG-S-1101165-84</strain>
    </source>
</reference>
<dbReference type="SUPFAM" id="SSF54236">
    <property type="entry name" value="Ubiquitin-like"/>
    <property type="match status" value="1"/>
</dbReference>
<dbReference type="GO" id="GO:0016020">
    <property type="term" value="C:membrane"/>
    <property type="evidence" value="ECO:0007669"/>
    <property type="project" value="UniProtKB-SubCell"/>
</dbReference>
<evidence type="ECO:0000313" key="4">
    <source>
        <dbReference type="EMBL" id="QHU11033.1"/>
    </source>
</evidence>
<dbReference type="InterPro" id="IPR004241">
    <property type="entry name" value="Atg8-like"/>
</dbReference>
<evidence type="ECO:0000256" key="3">
    <source>
        <dbReference type="ARBA" id="ARBA00023288"/>
    </source>
</evidence>
<sequence length="146" mass="16417">MDAFKKFLTTGSPLRNEVVVQDFRSKYTFEQRYEEATRISQKFPGRVPVIVERGSNAKTVPLIDKQKFLVPGDLTLGQFVFVIRKRMELMSESALFCFVGGTLPTTGSLLRELFGRFRDPDGFLYMSYCGENTFGWGTSGLGAFGA</sequence>
<dbReference type="EMBL" id="MN740778">
    <property type="protein sequence ID" value="QHU11033.1"/>
    <property type="molecule type" value="Genomic_DNA"/>
</dbReference>
<dbReference type="PANTHER" id="PTHR10969">
    <property type="entry name" value="MICROTUBULE-ASSOCIATED PROTEINS 1A/1B LIGHT CHAIN 3-RELATED"/>
    <property type="match status" value="1"/>
</dbReference>
<protein>
    <recommendedName>
        <fullName evidence="5">Autophagy-related protein</fullName>
    </recommendedName>
</protein>
<proteinExistence type="predicted"/>
<dbReference type="InterPro" id="IPR029071">
    <property type="entry name" value="Ubiquitin-like_domsf"/>
</dbReference>
<accession>A0A6C0K0F4</accession>
<evidence type="ECO:0008006" key="5">
    <source>
        <dbReference type="Google" id="ProtNLM"/>
    </source>
</evidence>
<name>A0A6C0K0F4_9ZZZZ</name>
<evidence type="ECO:0000256" key="1">
    <source>
        <dbReference type="ARBA" id="ARBA00004370"/>
    </source>
</evidence>
<dbReference type="Gene3D" id="3.10.20.90">
    <property type="entry name" value="Phosphatidylinositol 3-kinase Catalytic Subunit, Chain A, domain 1"/>
    <property type="match status" value="1"/>
</dbReference>
<dbReference type="AlphaFoldDB" id="A0A6C0K0F4"/>
<dbReference type="Pfam" id="PF02991">
    <property type="entry name" value="ATG8"/>
    <property type="match status" value="1"/>
</dbReference>
<keyword evidence="3" id="KW-0449">Lipoprotein</keyword>
<keyword evidence="2" id="KW-0472">Membrane</keyword>